<dbReference type="PANTHER" id="PTHR45674:SF4">
    <property type="entry name" value="DNA LIGASE 1"/>
    <property type="match status" value="1"/>
</dbReference>
<comment type="caution">
    <text evidence="18">The sequence shown here is derived from an EMBL/GenBank/DDBJ whole genome shotgun (WGS) entry which is preliminary data.</text>
</comment>
<name>A0AAD5XPN6_9FUNG</name>
<proteinExistence type="inferred from homology"/>
<keyword evidence="5" id="KW-0235">DNA replication</keyword>
<comment type="subcellular location">
    <subcellularLocation>
        <location evidence="1">Nucleus</location>
    </subcellularLocation>
</comment>
<evidence type="ECO:0000256" key="9">
    <source>
        <dbReference type="ARBA" id="ARBA00023172"/>
    </source>
</evidence>
<keyword evidence="8 14" id="KW-0067">ATP-binding</keyword>
<sequence length="825" mass="90703">MSGNKKQTTLASFFGGKPPPVQKSPKKSPSKSKATPNKAPVDSSEKQANAAENKAHPAQASQSSLDTPTSPKPNGARPEKENVVDASDATKSPLKRKSDETPPITVKRARNARIVESDSDATDVDEDKTSSNKAATIPMDEASSSQMSAKEAESVANPQSGTTVPGADDEEALEHEIEDAQVLAAAATTASKALMETPGSSWKSGSSVPYSALCKTFEKIEDTTKRLQITAYLTAFLKEVIRLSPQDLVACVYLCLNRIGPEYEGKELGIGESILMKAVAQATGRTTQSIKADMDIEGDLGSVAQASKGNQKTMFPPPPLTVSSVLKTLQEIAAITGTSSQALKIAKINKLLVACKDNEPKYLIRSLEGKLRIGLAELTVLPALAHACVLSTSAVKKLSEERRTLLLAEAAATLKHVYNELPNYDEIIPALLKYGIDGLPEKCKLRPGVPLKPMLAHPTKSLTEVLNRFENLTFTCEYKYDGERAQIHLLEDGSMKIYSRNSENLSPKYPDIMESLPKVFKSNVKSFVLDCEAVAWDREKNCILPFQVLSTRKRKDVTTADIQVQVCVFAFDILFLNGQALTTSTLKRRREMLYEHFNEVPGIFTFAKHMESTDVEDIQTFLNLAVEGNCEGLMVKTLEHEASYEPSKRSRNWLKVKKDYLSGVGDTFDLVVIGGYNGRGKRTGWYGGFLLACYDEDKEEYQTICKLGTGFTEEDLAQHVTALNEHKIDKPKPYYDWTDTPGLRPDVWFEPVQVWEIKAADLSISPTHKAAMGLVHANKGVSLRFPRFLRIREDKKAEQATTASQVADFYRSQSINSTSAPLEDC</sequence>
<dbReference type="InterPro" id="IPR036599">
    <property type="entry name" value="DNA_ligase_N_sf"/>
</dbReference>
<dbReference type="AlphaFoldDB" id="A0AAD5XPN6"/>
<dbReference type="EC" id="6.5.1.1" evidence="14"/>
<dbReference type="GO" id="GO:0006310">
    <property type="term" value="P:DNA recombination"/>
    <property type="evidence" value="ECO:0007669"/>
    <property type="project" value="UniProtKB-KW"/>
</dbReference>
<dbReference type="Pfam" id="PF04679">
    <property type="entry name" value="DNA_ligase_A_C"/>
    <property type="match status" value="1"/>
</dbReference>
<dbReference type="FunFam" id="3.30.470.30:FF:000016">
    <property type="entry name" value="DNA ligase"/>
    <property type="match status" value="1"/>
</dbReference>
<dbReference type="GO" id="GO:0071897">
    <property type="term" value="P:DNA biosynthetic process"/>
    <property type="evidence" value="ECO:0007669"/>
    <property type="project" value="InterPro"/>
</dbReference>
<feature type="compositionally biased region" description="Acidic residues" evidence="16">
    <location>
        <begin position="117"/>
        <end position="126"/>
    </location>
</feature>
<dbReference type="InterPro" id="IPR012309">
    <property type="entry name" value="DNA_ligase_ATP-dep_C"/>
</dbReference>
<dbReference type="PROSITE" id="PS50160">
    <property type="entry name" value="DNA_LIGASE_A3"/>
    <property type="match status" value="1"/>
</dbReference>
<evidence type="ECO:0000256" key="10">
    <source>
        <dbReference type="ARBA" id="ARBA00023204"/>
    </source>
</evidence>
<dbReference type="Gene3D" id="3.30.1490.70">
    <property type="match status" value="1"/>
</dbReference>
<evidence type="ECO:0000256" key="1">
    <source>
        <dbReference type="ARBA" id="ARBA00004123"/>
    </source>
</evidence>
<dbReference type="GO" id="GO:0003910">
    <property type="term" value="F:DNA ligase (ATP) activity"/>
    <property type="evidence" value="ECO:0007669"/>
    <property type="project" value="UniProtKB-EC"/>
</dbReference>
<keyword evidence="6 14" id="KW-0547">Nucleotide-binding</keyword>
<dbReference type="InterPro" id="IPR016059">
    <property type="entry name" value="DNA_ligase_ATP-dep_CS"/>
</dbReference>
<dbReference type="Pfam" id="PF01068">
    <property type="entry name" value="DNA_ligase_A_M"/>
    <property type="match status" value="1"/>
</dbReference>
<dbReference type="GO" id="GO:0051301">
    <property type="term" value="P:cell division"/>
    <property type="evidence" value="ECO:0007669"/>
    <property type="project" value="UniProtKB-KW"/>
</dbReference>
<dbReference type="GO" id="GO:1903461">
    <property type="term" value="P:Okazaki fragment processing involved in mitotic DNA replication"/>
    <property type="evidence" value="ECO:0007669"/>
    <property type="project" value="TreeGrafter"/>
</dbReference>
<dbReference type="PANTHER" id="PTHR45674">
    <property type="entry name" value="DNA LIGASE 1/3 FAMILY MEMBER"/>
    <property type="match status" value="1"/>
</dbReference>
<dbReference type="GO" id="GO:0006281">
    <property type="term" value="P:DNA repair"/>
    <property type="evidence" value="ECO:0007669"/>
    <property type="project" value="UniProtKB-KW"/>
</dbReference>
<evidence type="ECO:0000256" key="2">
    <source>
        <dbReference type="ARBA" id="ARBA00007572"/>
    </source>
</evidence>
<organism evidence="18 19">
    <name type="scientific">Geranomyces variabilis</name>
    <dbReference type="NCBI Taxonomy" id="109894"/>
    <lineage>
        <taxon>Eukaryota</taxon>
        <taxon>Fungi</taxon>
        <taxon>Fungi incertae sedis</taxon>
        <taxon>Chytridiomycota</taxon>
        <taxon>Chytridiomycota incertae sedis</taxon>
        <taxon>Chytridiomycetes</taxon>
        <taxon>Spizellomycetales</taxon>
        <taxon>Powellomycetaceae</taxon>
        <taxon>Geranomyces</taxon>
    </lineage>
</organism>
<evidence type="ECO:0000256" key="13">
    <source>
        <dbReference type="ARBA" id="ARBA00034003"/>
    </source>
</evidence>
<comment type="similarity">
    <text evidence="2 15">Belongs to the ATP-dependent DNA ligase family.</text>
</comment>
<evidence type="ECO:0000256" key="3">
    <source>
        <dbReference type="ARBA" id="ARBA00022598"/>
    </source>
</evidence>
<dbReference type="SUPFAM" id="SSF50249">
    <property type="entry name" value="Nucleic acid-binding proteins"/>
    <property type="match status" value="1"/>
</dbReference>
<dbReference type="PROSITE" id="PS00697">
    <property type="entry name" value="DNA_LIGASE_A1"/>
    <property type="match status" value="1"/>
</dbReference>
<feature type="compositionally biased region" description="Low complexity" evidence="16">
    <location>
        <begin position="31"/>
        <end position="40"/>
    </location>
</feature>
<evidence type="ECO:0000313" key="19">
    <source>
        <dbReference type="Proteomes" id="UP001212152"/>
    </source>
</evidence>
<comment type="catalytic activity">
    <reaction evidence="13 14">
        <text>ATP + (deoxyribonucleotide)n-3'-hydroxyl + 5'-phospho-(deoxyribonucleotide)m = (deoxyribonucleotide)n+m + AMP + diphosphate.</text>
        <dbReference type="EC" id="6.5.1.1"/>
    </reaction>
</comment>
<dbReference type="Pfam" id="PF04675">
    <property type="entry name" value="DNA_ligase_A_N"/>
    <property type="match status" value="1"/>
</dbReference>
<dbReference type="Proteomes" id="UP001212152">
    <property type="component" value="Unassembled WGS sequence"/>
</dbReference>
<dbReference type="CDD" id="cd07969">
    <property type="entry name" value="OBF_DNA_ligase_I"/>
    <property type="match status" value="1"/>
</dbReference>
<dbReference type="InterPro" id="IPR012310">
    <property type="entry name" value="DNA_ligase_ATP-dep_cent"/>
</dbReference>
<feature type="domain" description="ATP-dependent DNA ligase family profile" evidence="17">
    <location>
        <begin position="559"/>
        <end position="695"/>
    </location>
</feature>
<evidence type="ECO:0000313" key="18">
    <source>
        <dbReference type="EMBL" id="KAJ3182674.1"/>
    </source>
</evidence>
<dbReference type="GO" id="GO:0005634">
    <property type="term" value="C:nucleus"/>
    <property type="evidence" value="ECO:0007669"/>
    <property type="project" value="UniProtKB-SubCell"/>
</dbReference>
<reference evidence="18" key="1">
    <citation type="submission" date="2020-05" db="EMBL/GenBank/DDBJ databases">
        <title>Phylogenomic resolution of chytrid fungi.</title>
        <authorList>
            <person name="Stajich J.E."/>
            <person name="Amses K."/>
            <person name="Simmons R."/>
            <person name="Seto K."/>
            <person name="Myers J."/>
            <person name="Bonds A."/>
            <person name="Quandt C.A."/>
            <person name="Barry K."/>
            <person name="Liu P."/>
            <person name="Grigoriev I."/>
            <person name="Longcore J.E."/>
            <person name="James T.Y."/>
        </authorList>
    </citation>
    <scope>NUCLEOTIDE SEQUENCE</scope>
    <source>
        <strain evidence="18">JEL0379</strain>
    </source>
</reference>
<keyword evidence="9 14" id="KW-0233">DNA recombination</keyword>
<evidence type="ECO:0000256" key="7">
    <source>
        <dbReference type="ARBA" id="ARBA00022763"/>
    </source>
</evidence>
<gene>
    <name evidence="18" type="ORF">HDU87_008013</name>
</gene>
<dbReference type="FunFam" id="2.40.50.140:FF:000062">
    <property type="entry name" value="DNA ligase"/>
    <property type="match status" value="1"/>
</dbReference>
<evidence type="ECO:0000256" key="14">
    <source>
        <dbReference type="RuleBase" id="RU000617"/>
    </source>
</evidence>
<dbReference type="GO" id="GO:0005739">
    <property type="term" value="C:mitochondrion"/>
    <property type="evidence" value="ECO:0007669"/>
    <property type="project" value="TreeGrafter"/>
</dbReference>
<dbReference type="NCBIfam" id="TIGR00574">
    <property type="entry name" value="dnl1"/>
    <property type="match status" value="1"/>
</dbReference>
<dbReference type="InterPro" id="IPR012308">
    <property type="entry name" value="DNA_ligase_ATP-dep_N"/>
</dbReference>
<dbReference type="EMBL" id="JADGJQ010000008">
    <property type="protein sequence ID" value="KAJ3182674.1"/>
    <property type="molecule type" value="Genomic_DNA"/>
</dbReference>
<dbReference type="PROSITE" id="PS00333">
    <property type="entry name" value="DNA_LIGASE_A2"/>
    <property type="match status" value="1"/>
</dbReference>
<keyword evidence="12" id="KW-0131">Cell cycle</keyword>
<protein>
    <recommendedName>
        <fullName evidence="14">DNA ligase</fullName>
        <ecNumber evidence="14">6.5.1.1</ecNumber>
    </recommendedName>
</protein>
<dbReference type="SUPFAM" id="SSF56091">
    <property type="entry name" value="DNA ligase/mRNA capping enzyme, catalytic domain"/>
    <property type="match status" value="1"/>
</dbReference>
<evidence type="ECO:0000256" key="11">
    <source>
        <dbReference type="ARBA" id="ARBA00023242"/>
    </source>
</evidence>
<dbReference type="InterPro" id="IPR012340">
    <property type="entry name" value="NA-bd_OB-fold"/>
</dbReference>
<keyword evidence="10 14" id="KW-0234">DNA repair</keyword>
<keyword evidence="19" id="KW-1185">Reference proteome</keyword>
<evidence type="ECO:0000259" key="17">
    <source>
        <dbReference type="PROSITE" id="PS50160"/>
    </source>
</evidence>
<keyword evidence="7 14" id="KW-0227">DNA damage</keyword>
<feature type="region of interest" description="Disordered" evidence="16">
    <location>
        <begin position="1"/>
        <end position="167"/>
    </location>
</feature>
<evidence type="ECO:0000256" key="4">
    <source>
        <dbReference type="ARBA" id="ARBA00022618"/>
    </source>
</evidence>
<dbReference type="GO" id="GO:0003677">
    <property type="term" value="F:DNA binding"/>
    <property type="evidence" value="ECO:0007669"/>
    <property type="project" value="InterPro"/>
</dbReference>
<feature type="compositionally biased region" description="Polar residues" evidence="16">
    <location>
        <begin position="1"/>
        <end position="11"/>
    </location>
</feature>
<dbReference type="Gene3D" id="3.30.470.30">
    <property type="entry name" value="DNA ligase/mRNA capping enzyme"/>
    <property type="match status" value="1"/>
</dbReference>
<keyword evidence="3 14" id="KW-0436">Ligase</keyword>
<evidence type="ECO:0000256" key="12">
    <source>
        <dbReference type="ARBA" id="ARBA00023306"/>
    </source>
</evidence>
<keyword evidence="11" id="KW-0539">Nucleus</keyword>
<dbReference type="CDD" id="cd07900">
    <property type="entry name" value="Adenylation_DNA_ligase_I_Euk"/>
    <property type="match status" value="1"/>
</dbReference>
<evidence type="ECO:0000256" key="8">
    <source>
        <dbReference type="ARBA" id="ARBA00022840"/>
    </source>
</evidence>
<feature type="compositionally biased region" description="Polar residues" evidence="16">
    <location>
        <begin position="59"/>
        <end position="69"/>
    </location>
</feature>
<dbReference type="Gene3D" id="1.10.3260.10">
    <property type="entry name" value="DNA ligase, ATP-dependent, N-terminal domain"/>
    <property type="match status" value="1"/>
</dbReference>
<evidence type="ECO:0000256" key="16">
    <source>
        <dbReference type="SAM" id="MobiDB-lite"/>
    </source>
</evidence>
<evidence type="ECO:0000256" key="15">
    <source>
        <dbReference type="RuleBase" id="RU004196"/>
    </source>
</evidence>
<dbReference type="SUPFAM" id="SSF117018">
    <property type="entry name" value="ATP-dependent DNA ligase DNA-binding domain"/>
    <property type="match status" value="1"/>
</dbReference>
<accession>A0AAD5XPN6</accession>
<dbReference type="InterPro" id="IPR000977">
    <property type="entry name" value="DNA_ligase_ATP-dep"/>
</dbReference>
<dbReference type="FunFam" id="1.10.3260.10:FF:000001">
    <property type="entry name" value="DNA ligase"/>
    <property type="match status" value="1"/>
</dbReference>
<dbReference type="InterPro" id="IPR050191">
    <property type="entry name" value="ATP-dep_DNA_ligase"/>
</dbReference>
<dbReference type="Gene3D" id="2.40.50.140">
    <property type="entry name" value="Nucleic acid-binding proteins"/>
    <property type="match status" value="1"/>
</dbReference>
<keyword evidence="4" id="KW-0132">Cell division</keyword>
<dbReference type="GO" id="GO:0005524">
    <property type="term" value="F:ATP binding"/>
    <property type="evidence" value="ECO:0007669"/>
    <property type="project" value="UniProtKB-KW"/>
</dbReference>
<evidence type="ECO:0000256" key="5">
    <source>
        <dbReference type="ARBA" id="ARBA00022705"/>
    </source>
</evidence>
<evidence type="ECO:0000256" key="6">
    <source>
        <dbReference type="ARBA" id="ARBA00022741"/>
    </source>
</evidence>